<comment type="catalytic activity">
    <reaction evidence="2">
        <text>2,5-diamino-6-hydroxy-4-(5-phosphoribosylamino)-pyrimidine + H2O = 2,5,6-triamino-4-hydroxypyrimidine + D-ribose 5-phosphate</text>
        <dbReference type="Rhea" id="RHEA:23436"/>
        <dbReference type="ChEBI" id="CHEBI:15377"/>
        <dbReference type="ChEBI" id="CHEBI:58614"/>
        <dbReference type="ChEBI" id="CHEBI:78346"/>
        <dbReference type="ChEBI" id="CHEBI:137796"/>
    </reaction>
</comment>
<sequence length="184" mass="21320">MSEYIRIAKYTPDAFADFDGTQVVVSDSFVLFWKPPCAFGQWTLSPFEVDGVHYNCAEQYMMAEKARLFQDEKNEKLIMESDCPREQKKLGKRVRGFKEKTWLEERFAIVFRGNMAKFSQNLDLKQALLETENRTLVEASPLDKIWGIGFAANQEEAYDETKWNGLNLLGKVLQEVRQELQSDA</sequence>
<protein>
    <recommendedName>
        <fullName evidence="3">NADAR domain-containing protein</fullName>
    </recommendedName>
</protein>
<organism evidence="4 5">
    <name type="scientific">Uabimicrobium amorphum</name>
    <dbReference type="NCBI Taxonomy" id="2596890"/>
    <lineage>
        <taxon>Bacteria</taxon>
        <taxon>Pseudomonadati</taxon>
        <taxon>Planctomycetota</taxon>
        <taxon>Candidatus Uabimicrobiia</taxon>
        <taxon>Candidatus Uabimicrobiales</taxon>
        <taxon>Candidatus Uabimicrobiaceae</taxon>
        <taxon>Candidatus Uabimicrobium</taxon>
    </lineage>
</organism>
<dbReference type="InterPro" id="IPR037238">
    <property type="entry name" value="YbiA-like_sf"/>
</dbReference>
<dbReference type="Proteomes" id="UP000326354">
    <property type="component" value="Chromosome"/>
</dbReference>
<dbReference type="RefSeq" id="WP_151968679.1">
    <property type="nucleotide sequence ID" value="NZ_AP019860.1"/>
</dbReference>
<dbReference type="SUPFAM" id="SSF143990">
    <property type="entry name" value="YbiA-like"/>
    <property type="match status" value="1"/>
</dbReference>
<evidence type="ECO:0000256" key="1">
    <source>
        <dbReference type="ARBA" id="ARBA00000022"/>
    </source>
</evidence>
<dbReference type="Gene3D" id="1.10.357.40">
    <property type="entry name" value="YbiA-like"/>
    <property type="match status" value="1"/>
</dbReference>
<dbReference type="Pfam" id="PF08719">
    <property type="entry name" value="NADAR"/>
    <property type="match status" value="1"/>
</dbReference>
<name>A0A5S9INE9_UABAM</name>
<dbReference type="KEGG" id="uam:UABAM_02893"/>
<evidence type="ECO:0000256" key="2">
    <source>
        <dbReference type="ARBA" id="ARBA00000751"/>
    </source>
</evidence>
<gene>
    <name evidence="4" type="ORF">UABAM_02893</name>
</gene>
<reference evidence="4 5" key="1">
    <citation type="submission" date="2019-08" db="EMBL/GenBank/DDBJ databases">
        <title>Complete genome sequence of Candidatus Uab amorphum.</title>
        <authorList>
            <person name="Shiratori T."/>
            <person name="Suzuki S."/>
            <person name="Kakizawa Y."/>
            <person name="Ishida K."/>
        </authorList>
    </citation>
    <scope>NUCLEOTIDE SEQUENCE [LARGE SCALE GENOMIC DNA]</scope>
    <source>
        <strain evidence="4 5">SRT547</strain>
    </source>
</reference>
<comment type="catalytic activity">
    <reaction evidence="1">
        <text>5-amino-6-(5-phospho-D-ribosylamino)uracil + H2O = 5,6-diaminouracil + D-ribose 5-phosphate</text>
        <dbReference type="Rhea" id="RHEA:55020"/>
        <dbReference type="ChEBI" id="CHEBI:15377"/>
        <dbReference type="ChEBI" id="CHEBI:46252"/>
        <dbReference type="ChEBI" id="CHEBI:58453"/>
        <dbReference type="ChEBI" id="CHEBI:78346"/>
    </reaction>
</comment>
<dbReference type="InterPro" id="IPR012816">
    <property type="entry name" value="NADAR"/>
</dbReference>
<dbReference type="CDD" id="cd15457">
    <property type="entry name" value="NADAR"/>
    <property type="match status" value="1"/>
</dbReference>
<feature type="domain" description="NADAR" evidence="3">
    <location>
        <begin position="32"/>
        <end position="181"/>
    </location>
</feature>
<evidence type="ECO:0000259" key="3">
    <source>
        <dbReference type="Pfam" id="PF08719"/>
    </source>
</evidence>
<keyword evidence="5" id="KW-1185">Reference proteome</keyword>
<dbReference type="NCBIfam" id="TIGR02464">
    <property type="entry name" value="ribofla_fusion"/>
    <property type="match status" value="1"/>
</dbReference>
<proteinExistence type="predicted"/>
<evidence type="ECO:0000313" key="5">
    <source>
        <dbReference type="Proteomes" id="UP000326354"/>
    </source>
</evidence>
<dbReference type="AlphaFoldDB" id="A0A5S9INE9"/>
<dbReference type="OrthoDB" id="67297at2"/>
<accession>A0A5S9INE9</accession>
<evidence type="ECO:0000313" key="4">
    <source>
        <dbReference type="EMBL" id="BBM84532.1"/>
    </source>
</evidence>
<dbReference type="EMBL" id="AP019860">
    <property type="protein sequence ID" value="BBM84532.1"/>
    <property type="molecule type" value="Genomic_DNA"/>
</dbReference>